<name>Q72D19_NITV2</name>
<dbReference type="Proteomes" id="UP000002194">
    <property type="component" value="Chromosome"/>
</dbReference>
<feature type="region of interest" description="Disordered" evidence="1">
    <location>
        <begin position="1"/>
        <end position="65"/>
    </location>
</feature>
<dbReference type="KEGG" id="dvu:DVU_1112"/>
<evidence type="ECO:0000256" key="1">
    <source>
        <dbReference type="SAM" id="MobiDB-lite"/>
    </source>
</evidence>
<feature type="compositionally biased region" description="Low complexity" evidence="1">
    <location>
        <begin position="8"/>
        <end position="19"/>
    </location>
</feature>
<evidence type="ECO:0000313" key="2">
    <source>
        <dbReference type="EMBL" id="AAS95592.1"/>
    </source>
</evidence>
<evidence type="ECO:0000313" key="3">
    <source>
        <dbReference type="Proteomes" id="UP000002194"/>
    </source>
</evidence>
<proteinExistence type="predicted"/>
<dbReference type="HOGENOM" id="CLU_1977967_0_0_7"/>
<feature type="compositionally biased region" description="Low complexity" evidence="1">
    <location>
        <begin position="41"/>
        <end position="65"/>
    </location>
</feature>
<dbReference type="AlphaFoldDB" id="Q72D19"/>
<keyword evidence="3" id="KW-1185">Reference proteome</keyword>
<dbReference type="STRING" id="882.DVU_1112"/>
<dbReference type="RefSeq" id="WP_010938411.1">
    <property type="nucleotide sequence ID" value="NC_002937.3"/>
</dbReference>
<dbReference type="PaxDb" id="882-DVU_1112"/>
<reference evidence="2 3" key="1">
    <citation type="journal article" date="2004" name="Nat. Biotechnol.">
        <title>The genome sequence of the anaerobic, sulfate-reducing bacterium Desulfovibrio vulgaris Hildenborough.</title>
        <authorList>
            <person name="Heidelberg J.F."/>
            <person name="Seshadri R."/>
            <person name="Haveman S.A."/>
            <person name="Hemme C.L."/>
            <person name="Paulsen I.T."/>
            <person name="Kolonay J.F."/>
            <person name="Eisen J.A."/>
            <person name="Ward N."/>
            <person name="Methe B."/>
            <person name="Brinkac L.M."/>
            <person name="Daugherty S.C."/>
            <person name="Deboy R.T."/>
            <person name="Dodson R.J."/>
            <person name="Durkin A.S."/>
            <person name="Madupu R."/>
            <person name="Nelson W.C."/>
            <person name="Sullivan S.A."/>
            <person name="Fouts D."/>
            <person name="Haft D.H."/>
            <person name="Selengut J."/>
            <person name="Peterson J.D."/>
            <person name="Davidsen T.M."/>
            <person name="Zafar N."/>
            <person name="Zhou L."/>
            <person name="Radune D."/>
            <person name="Dimitrov G."/>
            <person name="Hance M."/>
            <person name="Tran K."/>
            <person name="Khouri H."/>
            <person name="Gill J."/>
            <person name="Utterback T.R."/>
            <person name="Feldblyum T.V."/>
            <person name="Wall J.D."/>
            <person name="Voordouw G."/>
            <person name="Fraser C.M."/>
        </authorList>
    </citation>
    <scope>NUCLEOTIDE SEQUENCE [LARGE SCALE GENOMIC DNA]</scope>
    <source>
        <strain evidence="3">ATCC 29579 / DSM 644 / NCIMB 8303 / VKM B-1760 / Hildenborough</strain>
    </source>
</reference>
<gene>
    <name evidence="2" type="ordered locus">DVU_1112</name>
</gene>
<dbReference type="eggNOG" id="ENOG5030TSK">
    <property type="taxonomic scope" value="Bacteria"/>
</dbReference>
<dbReference type="PATRIC" id="fig|882.5.peg.1049"/>
<organism evidence="2 3">
    <name type="scientific">Nitratidesulfovibrio vulgaris (strain ATCC 29579 / DSM 644 / CCUG 34227 / NCIMB 8303 / VKM B-1760 / Hildenborough)</name>
    <name type="common">Desulfovibrio vulgaris</name>
    <dbReference type="NCBI Taxonomy" id="882"/>
    <lineage>
        <taxon>Bacteria</taxon>
        <taxon>Pseudomonadati</taxon>
        <taxon>Thermodesulfobacteriota</taxon>
        <taxon>Desulfovibrionia</taxon>
        <taxon>Desulfovibrionales</taxon>
        <taxon>Desulfovibrionaceae</taxon>
        <taxon>Nitratidesulfovibrio</taxon>
    </lineage>
</organism>
<dbReference type="EnsemblBacteria" id="AAS95592">
    <property type="protein sequence ID" value="AAS95592"/>
    <property type="gene ID" value="DVU_1112"/>
</dbReference>
<protein>
    <submittedName>
        <fullName evidence="2">Uncharacterized protein</fullName>
    </submittedName>
</protein>
<dbReference type="OrthoDB" id="5461387at2"/>
<sequence>MAKKNDPQAAQAEQATQNADTPQMSPGMTPDMAPGTPPDMTDGTGAEGQAAEAETASETGAVPPASATAAGLSLLSLDELAMRYRVPSWQQAALARLCGWETGKRVTTEDYEQALDVLHARPQGGR</sequence>
<dbReference type="EMBL" id="AE017285">
    <property type="protein sequence ID" value="AAS95592.1"/>
    <property type="molecule type" value="Genomic_DNA"/>
</dbReference>
<accession>Q72D19</accession>